<dbReference type="Gene3D" id="6.10.250.2410">
    <property type="match status" value="1"/>
</dbReference>
<comment type="function">
    <text evidence="2">Participates in chromosomal partition during cell division. May act via the formation of a condensin-like complex containing Smc and ScpB that pull DNA away from mid-cell into both cell halves.</text>
</comment>
<keyword evidence="2" id="KW-0132">Cell division</keyword>
<dbReference type="AlphaFoldDB" id="A0A2Z3GPW0"/>
<dbReference type="HAMAP" id="MF_01805">
    <property type="entry name" value="ScpA"/>
    <property type="match status" value="1"/>
</dbReference>
<proteinExistence type="inferred from homology"/>
<protein>
    <recommendedName>
        <fullName evidence="1 2">Segregation and condensation protein A</fullName>
    </recommendedName>
</protein>
<feature type="compositionally biased region" description="Pro residues" evidence="3">
    <location>
        <begin position="251"/>
        <end position="267"/>
    </location>
</feature>
<dbReference type="KEGG" id="gog:C1280_04395"/>
<keyword evidence="2" id="KW-0159">Chromosome partition</keyword>
<dbReference type="PANTHER" id="PTHR33969:SF2">
    <property type="entry name" value="SEGREGATION AND CONDENSATION PROTEIN A"/>
    <property type="match status" value="1"/>
</dbReference>
<keyword evidence="2" id="KW-0131">Cell cycle</keyword>
<keyword evidence="5" id="KW-1185">Reference proteome</keyword>
<evidence type="ECO:0000313" key="5">
    <source>
        <dbReference type="Proteomes" id="UP000245802"/>
    </source>
</evidence>
<feature type="region of interest" description="Disordered" evidence="3">
    <location>
        <begin position="243"/>
        <end position="267"/>
    </location>
</feature>
<dbReference type="EMBL" id="CP025958">
    <property type="protein sequence ID" value="AWM36329.1"/>
    <property type="molecule type" value="Genomic_DNA"/>
</dbReference>
<dbReference type="GO" id="GO:0051301">
    <property type="term" value="P:cell division"/>
    <property type="evidence" value="ECO:0007669"/>
    <property type="project" value="UniProtKB-KW"/>
</dbReference>
<accession>A0A2Z3GPW0</accession>
<name>A0A2Z3GPW0_9BACT</name>
<dbReference type="InterPro" id="IPR003768">
    <property type="entry name" value="ScpA"/>
</dbReference>
<evidence type="ECO:0000256" key="1">
    <source>
        <dbReference type="ARBA" id="ARBA00044777"/>
    </source>
</evidence>
<sequence>MSHLVRLDAFHGPLDLLLYLVKRNEVDVLDIPIAAIAEQFLGYVLAVKELDIEFAGEFLVMSATLMEIKSRTLLPADAQFAPDDQPDPRRELVRQLLEYRKFKDAAAALEARAEEAAGRLARVEPPDPNPVRDRTPNVRAVELWDLVSAFARLMRETQALQPATIAVDDTPQHVHEAQLLERVAAAGGRLPFRDAFPPPHTKPRLIGIFLAVLELIRHHGLGLDQPEPTGDIFLVAASALPPLEPVDEPVDGPPADEPPAPEPANVS</sequence>
<dbReference type="PANTHER" id="PTHR33969">
    <property type="entry name" value="SEGREGATION AND CONDENSATION PROTEIN A"/>
    <property type="match status" value="1"/>
</dbReference>
<dbReference type="OrthoDB" id="9811016at2"/>
<dbReference type="GO" id="GO:0005737">
    <property type="term" value="C:cytoplasm"/>
    <property type="evidence" value="ECO:0007669"/>
    <property type="project" value="UniProtKB-SubCell"/>
</dbReference>
<dbReference type="GO" id="GO:0007059">
    <property type="term" value="P:chromosome segregation"/>
    <property type="evidence" value="ECO:0007669"/>
    <property type="project" value="UniProtKB-UniRule"/>
</dbReference>
<evidence type="ECO:0000313" key="4">
    <source>
        <dbReference type="EMBL" id="AWM36329.1"/>
    </source>
</evidence>
<evidence type="ECO:0000256" key="2">
    <source>
        <dbReference type="HAMAP-Rule" id="MF_01805"/>
    </source>
</evidence>
<comment type="similarity">
    <text evidence="2">Belongs to the ScpA family.</text>
</comment>
<keyword evidence="2" id="KW-0963">Cytoplasm</keyword>
<dbReference type="RefSeq" id="WP_010045632.1">
    <property type="nucleotide sequence ID" value="NZ_CP025958.1"/>
</dbReference>
<dbReference type="Pfam" id="PF02616">
    <property type="entry name" value="SMC_ScpA"/>
    <property type="match status" value="1"/>
</dbReference>
<organism evidence="4 5">
    <name type="scientific">Gemmata obscuriglobus</name>
    <dbReference type="NCBI Taxonomy" id="114"/>
    <lineage>
        <taxon>Bacteria</taxon>
        <taxon>Pseudomonadati</taxon>
        <taxon>Planctomycetota</taxon>
        <taxon>Planctomycetia</taxon>
        <taxon>Gemmatales</taxon>
        <taxon>Gemmataceae</taxon>
        <taxon>Gemmata</taxon>
    </lineage>
</organism>
<dbReference type="Proteomes" id="UP000245802">
    <property type="component" value="Chromosome"/>
</dbReference>
<gene>
    <name evidence="2" type="primary">scpA</name>
    <name evidence="4" type="ORF">C1280_04395</name>
</gene>
<comment type="subunit">
    <text evidence="2">Component of a cohesin-like complex composed of ScpA, ScpB and the Smc homodimer, in which ScpA and ScpB bind to the head domain of Smc. The presence of the three proteins is required for the association of the complex with DNA.</text>
</comment>
<evidence type="ECO:0000256" key="3">
    <source>
        <dbReference type="SAM" id="MobiDB-lite"/>
    </source>
</evidence>
<reference evidence="4 5" key="1">
    <citation type="submission" date="2018-01" db="EMBL/GenBank/DDBJ databases">
        <title>G. obscuriglobus.</title>
        <authorList>
            <person name="Franke J."/>
            <person name="Blomberg W."/>
            <person name="Selmecki A."/>
        </authorList>
    </citation>
    <scope>NUCLEOTIDE SEQUENCE [LARGE SCALE GENOMIC DNA]</scope>
    <source>
        <strain evidence="4 5">DSM 5831</strain>
    </source>
</reference>
<comment type="subcellular location">
    <subcellularLocation>
        <location evidence="2">Cytoplasm</location>
    </subcellularLocation>
    <text evidence="2">Associated with two foci at the outer edges of the nucleoid region in young cells, and at four foci within both cell halves in older cells.</text>
</comment>
<dbReference type="GO" id="GO:0006260">
    <property type="term" value="P:DNA replication"/>
    <property type="evidence" value="ECO:0007669"/>
    <property type="project" value="UniProtKB-UniRule"/>
</dbReference>